<dbReference type="HOGENOM" id="CLU_2789730_0_0_5"/>
<organism evidence="2 3">
    <name type="scientific">Nitrobacter winogradskyi (strain ATCC 25391 / DSM 10237 / CIP 104748 / NCIMB 11846 / Nb-255)</name>
    <dbReference type="NCBI Taxonomy" id="323098"/>
    <lineage>
        <taxon>Bacteria</taxon>
        <taxon>Pseudomonadati</taxon>
        <taxon>Pseudomonadota</taxon>
        <taxon>Alphaproteobacteria</taxon>
        <taxon>Hyphomicrobiales</taxon>
        <taxon>Nitrobacteraceae</taxon>
        <taxon>Nitrobacter</taxon>
    </lineage>
</organism>
<dbReference type="Proteomes" id="UP000002531">
    <property type="component" value="Chromosome"/>
</dbReference>
<accession>Q3SS77</accession>
<sequence length="68" mass="7707">MAPTAAFAGKGWHHHGHHHHHGHGHHHHGWRHYAWGPGHFIGGGGGCYVRRLVPTSFGPRWRVVNRCF</sequence>
<evidence type="ECO:0000256" key="1">
    <source>
        <dbReference type="SAM" id="MobiDB-lite"/>
    </source>
</evidence>
<reference evidence="2 3" key="1">
    <citation type="journal article" date="2006" name="Appl. Environ. Microbiol.">
        <title>Genome sequence of the chemolithoautotrophic nitrite-oxidizing bacterium Nitrobacter winogradskyi Nb-255.</title>
        <authorList>
            <person name="Starkenburg S.R."/>
            <person name="Chain P.S."/>
            <person name="Sayavedra-Soto L.A."/>
            <person name="Hauser L."/>
            <person name="Land M.L."/>
            <person name="Larimer F.W."/>
            <person name="Malfatti S.A."/>
            <person name="Klotz M.G."/>
            <person name="Bottomley P.J."/>
            <person name="Arp D.J."/>
            <person name="Hickey W.J."/>
        </authorList>
    </citation>
    <scope>NUCLEOTIDE SEQUENCE [LARGE SCALE GENOMIC DNA]</scope>
    <source>
        <strain evidence="3">ATCC 25391 / DSM 10237 / CIP 104748 / NCIMB 11846 / Nb-255</strain>
    </source>
</reference>
<name>Q3SS77_NITWN</name>
<dbReference type="EMBL" id="CP000115">
    <property type="protein sequence ID" value="ABA04864.1"/>
    <property type="molecule type" value="Genomic_DNA"/>
</dbReference>
<keyword evidence="3" id="KW-1185">Reference proteome</keyword>
<protein>
    <submittedName>
        <fullName evidence="2">Uncharacterized protein</fullName>
    </submittedName>
</protein>
<feature type="region of interest" description="Disordered" evidence="1">
    <location>
        <begin position="1"/>
        <end position="29"/>
    </location>
</feature>
<feature type="compositionally biased region" description="Basic residues" evidence="1">
    <location>
        <begin position="11"/>
        <end position="29"/>
    </location>
</feature>
<dbReference type="STRING" id="323098.Nwi_1603"/>
<evidence type="ECO:0000313" key="3">
    <source>
        <dbReference type="Proteomes" id="UP000002531"/>
    </source>
</evidence>
<gene>
    <name evidence="2" type="ordered locus">Nwi_1603</name>
</gene>
<evidence type="ECO:0000313" key="2">
    <source>
        <dbReference type="EMBL" id="ABA04864.1"/>
    </source>
</evidence>
<dbReference type="AlphaFoldDB" id="Q3SS77"/>
<dbReference type="KEGG" id="nwi:Nwi_1603"/>
<proteinExistence type="predicted"/>